<reference evidence="1" key="1">
    <citation type="submission" date="2019-10" db="EMBL/GenBank/DDBJ databases">
        <title>Lactobacillus agilis SY111 Whole Genome Sequencing Project.</title>
        <authorList>
            <person name="Suzuki S."/>
            <person name="Endo A."/>
            <person name="Maeno S."/>
            <person name="Shiwa Y."/>
            <person name="Matsutani M."/>
            <person name="Kajikawa A."/>
        </authorList>
    </citation>
    <scope>NUCLEOTIDE SEQUENCE</scope>
    <source>
        <strain evidence="1">SY111</strain>
    </source>
</reference>
<comment type="caution">
    <text evidence="1">The sequence shown here is derived from an EMBL/GenBank/DDBJ whole genome shotgun (WGS) entry which is preliminary data.</text>
</comment>
<sequence length="74" mass="8364">MTLSEKHSVNTRLPIRIRGCFKQTILTSSNNQILRPSQVKLSHKKLSEIALSAAKNKLSSSRRIPSHLRKSLID</sequence>
<dbReference type="EMBL" id="BLAN01000049">
    <property type="protein sequence ID" value="GET07971.1"/>
    <property type="molecule type" value="Genomic_DNA"/>
</dbReference>
<proteinExistence type="predicted"/>
<dbReference type="Proteomes" id="UP000494178">
    <property type="component" value="Unassembled WGS sequence"/>
</dbReference>
<name>A0A6F9XRR1_9LACO</name>
<evidence type="ECO:0000313" key="1">
    <source>
        <dbReference type="EMBL" id="GET07971.1"/>
    </source>
</evidence>
<dbReference type="AlphaFoldDB" id="A0A6F9XRR1"/>
<gene>
    <name evidence="1" type="ORF">SY111_05950</name>
</gene>
<accession>A0A6F9XRR1</accession>
<organism evidence="1">
    <name type="scientific">Ligilactobacillus agilis</name>
    <dbReference type="NCBI Taxonomy" id="1601"/>
    <lineage>
        <taxon>Bacteria</taxon>
        <taxon>Bacillati</taxon>
        <taxon>Bacillota</taxon>
        <taxon>Bacilli</taxon>
        <taxon>Lactobacillales</taxon>
        <taxon>Lactobacillaceae</taxon>
        <taxon>Ligilactobacillus</taxon>
    </lineage>
</organism>
<protein>
    <submittedName>
        <fullName evidence="1">Uncharacterized protein</fullName>
    </submittedName>
</protein>